<dbReference type="EMBL" id="AFRT01003028">
    <property type="protein sequence ID" value="ELU36860.1"/>
    <property type="molecule type" value="Genomic_DNA"/>
</dbReference>
<dbReference type="HOGENOM" id="CLU_1134212_0_0_1"/>
<evidence type="ECO:0000313" key="1">
    <source>
        <dbReference type="EMBL" id="ELU36860.1"/>
    </source>
</evidence>
<dbReference type="OrthoDB" id="3360976at2759"/>
<sequence>MMANFELLDIPLAFLVYANDSNSCSDGSWLRTPELHTGIMLIYGSDWLRANRRTRIDKERHDTNVINMTSPLSISLRQCASFGISGGSPLYCTLYHRRVKTYEISTSSRPVSMTTITRDVTVVASIEWSSVTRTKSKVMIEGHTGIPVINIHRKAKVKLQLRYIPVRIGWPSRCSNYRSHVRLRPSYTLPSHPGGLLIWLRKPEEASTRPSVEVVPLINTRASLHVHDPLSKRPLPLMFQYRLYL</sequence>
<keyword evidence="2" id="KW-1185">Reference proteome</keyword>
<reference evidence="1 2" key="1">
    <citation type="journal article" date="2013" name="Nat. Commun.">
        <title>The evolution and pathogenic mechanisms of the rice sheath blight pathogen.</title>
        <authorList>
            <person name="Zheng A."/>
            <person name="Lin R."/>
            <person name="Xu L."/>
            <person name="Qin P."/>
            <person name="Tang C."/>
            <person name="Ai P."/>
            <person name="Zhang D."/>
            <person name="Liu Y."/>
            <person name="Sun Z."/>
            <person name="Feng H."/>
            <person name="Wang Y."/>
            <person name="Chen Y."/>
            <person name="Liang X."/>
            <person name="Fu R."/>
            <person name="Li Q."/>
            <person name="Zhang J."/>
            <person name="Yu X."/>
            <person name="Xie Z."/>
            <person name="Ding L."/>
            <person name="Guan P."/>
            <person name="Tang J."/>
            <person name="Liang Y."/>
            <person name="Wang S."/>
            <person name="Deng Q."/>
            <person name="Li S."/>
            <person name="Zhu J."/>
            <person name="Wang L."/>
            <person name="Liu H."/>
            <person name="Li P."/>
        </authorList>
    </citation>
    <scope>NUCLEOTIDE SEQUENCE [LARGE SCALE GENOMIC DNA]</scope>
    <source>
        <strain evidence="2">AG-1 IA</strain>
    </source>
</reference>
<organism evidence="1 2">
    <name type="scientific">Thanatephorus cucumeris (strain AG1-IA)</name>
    <name type="common">Rice sheath blight fungus</name>
    <name type="synonym">Rhizoctonia solani</name>
    <dbReference type="NCBI Taxonomy" id="983506"/>
    <lineage>
        <taxon>Eukaryota</taxon>
        <taxon>Fungi</taxon>
        <taxon>Dikarya</taxon>
        <taxon>Basidiomycota</taxon>
        <taxon>Agaricomycotina</taxon>
        <taxon>Agaricomycetes</taxon>
        <taxon>Cantharellales</taxon>
        <taxon>Ceratobasidiaceae</taxon>
        <taxon>Rhizoctonia</taxon>
        <taxon>Rhizoctonia solani AG-1</taxon>
    </lineage>
</organism>
<name>L8WFX9_THACA</name>
<gene>
    <name evidence="1" type="ORF">AG1IA_09113</name>
</gene>
<proteinExistence type="predicted"/>
<accession>L8WFX9</accession>
<evidence type="ECO:0000313" key="2">
    <source>
        <dbReference type="Proteomes" id="UP000011668"/>
    </source>
</evidence>
<dbReference type="AlphaFoldDB" id="L8WFX9"/>
<dbReference type="Proteomes" id="UP000011668">
    <property type="component" value="Unassembled WGS sequence"/>
</dbReference>
<comment type="caution">
    <text evidence="1">The sequence shown here is derived from an EMBL/GenBank/DDBJ whole genome shotgun (WGS) entry which is preliminary data.</text>
</comment>
<protein>
    <submittedName>
        <fullName evidence="1">Uncharacterized protein</fullName>
    </submittedName>
</protein>